<evidence type="ECO:0000256" key="1">
    <source>
        <dbReference type="ARBA" id="ARBA00022603"/>
    </source>
</evidence>
<keyword evidence="14" id="KW-1185">Reference proteome</keyword>
<dbReference type="PANTHER" id="PTHR46165:SF7">
    <property type="entry name" value="SET AND MYND DOMAIN-CONTAINING PROTEIN 4"/>
    <property type="match status" value="1"/>
</dbReference>
<dbReference type="InterPro" id="IPR002893">
    <property type="entry name" value="Znf_MYND"/>
</dbReference>
<dbReference type="GO" id="GO:0008757">
    <property type="term" value="F:S-adenosylmethionine-dependent methyltransferase activity"/>
    <property type="evidence" value="ECO:0007669"/>
    <property type="project" value="UniProtKB-ARBA"/>
</dbReference>
<dbReference type="PROSITE" id="PS50865">
    <property type="entry name" value="ZF_MYND_2"/>
    <property type="match status" value="1"/>
</dbReference>
<dbReference type="Proteomes" id="UP000502823">
    <property type="component" value="Unassembled WGS sequence"/>
</dbReference>
<dbReference type="SUPFAM" id="SSF48452">
    <property type="entry name" value="TPR-like"/>
    <property type="match status" value="1"/>
</dbReference>
<dbReference type="Gene3D" id="2.170.270.10">
    <property type="entry name" value="SET domain"/>
    <property type="match status" value="1"/>
</dbReference>
<dbReference type="GO" id="GO:0008276">
    <property type="term" value="F:protein methyltransferase activity"/>
    <property type="evidence" value="ECO:0007669"/>
    <property type="project" value="UniProtKB-ARBA"/>
</dbReference>
<dbReference type="SUPFAM" id="SSF82199">
    <property type="entry name" value="SET domain"/>
    <property type="match status" value="1"/>
</dbReference>
<proteinExistence type="predicted"/>
<dbReference type="PROSITE" id="PS50280">
    <property type="entry name" value="SET"/>
    <property type="match status" value="1"/>
</dbReference>
<dbReference type="CDD" id="cd10536">
    <property type="entry name" value="SET_SMYD4"/>
    <property type="match status" value="1"/>
</dbReference>
<evidence type="ECO:0000256" key="9">
    <source>
        <dbReference type="ARBA" id="ARBA00093680"/>
    </source>
</evidence>
<dbReference type="EMBL" id="BLKM01000329">
    <property type="protein sequence ID" value="GFG31808.1"/>
    <property type="molecule type" value="Genomic_DNA"/>
</dbReference>
<dbReference type="GO" id="GO:0032259">
    <property type="term" value="P:methylation"/>
    <property type="evidence" value="ECO:0007669"/>
    <property type="project" value="UniProtKB-KW"/>
</dbReference>
<comment type="caution">
    <text evidence="13">The sequence shown here is derived from an EMBL/GenBank/DDBJ whole genome shotgun (WGS) entry which is preliminary data.</text>
</comment>
<dbReference type="InParanoid" id="A0A6L2PMN2"/>
<dbReference type="PANTHER" id="PTHR46165">
    <property type="entry name" value="SET AND MYND DOMAIN-CONTAINING PROTEIN 4"/>
    <property type="match status" value="1"/>
</dbReference>
<evidence type="ECO:0000313" key="13">
    <source>
        <dbReference type="EMBL" id="GFG31808.1"/>
    </source>
</evidence>
<dbReference type="GO" id="GO:0005737">
    <property type="term" value="C:cytoplasm"/>
    <property type="evidence" value="ECO:0007669"/>
    <property type="project" value="TreeGrafter"/>
</dbReference>
<evidence type="ECO:0000256" key="4">
    <source>
        <dbReference type="ARBA" id="ARBA00022723"/>
    </source>
</evidence>
<name>A0A6L2PMN2_COPFO</name>
<dbReference type="InterPro" id="IPR044421">
    <property type="entry name" value="SMYD4_SET"/>
</dbReference>
<keyword evidence="1" id="KW-0489">Methyltransferase</keyword>
<evidence type="ECO:0000256" key="8">
    <source>
        <dbReference type="ARBA" id="ARBA00093635"/>
    </source>
</evidence>
<dbReference type="Pfam" id="PF00856">
    <property type="entry name" value="SET"/>
    <property type="match status" value="1"/>
</dbReference>
<dbReference type="GO" id="GO:0005634">
    <property type="term" value="C:nucleus"/>
    <property type="evidence" value="ECO:0007669"/>
    <property type="project" value="TreeGrafter"/>
</dbReference>
<dbReference type="Gene3D" id="1.25.40.10">
    <property type="entry name" value="Tetratricopeptide repeat domain"/>
    <property type="match status" value="1"/>
</dbReference>
<dbReference type="Gene3D" id="1.10.220.160">
    <property type="match status" value="1"/>
</dbReference>
<feature type="domain" description="SET" evidence="11">
    <location>
        <begin position="257"/>
        <end position="549"/>
    </location>
</feature>
<dbReference type="InterPro" id="IPR001214">
    <property type="entry name" value="SET_dom"/>
</dbReference>
<evidence type="ECO:0000313" key="14">
    <source>
        <dbReference type="Proteomes" id="UP000502823"/>
    </source>
</evidence>
<reference evidence="14" key="1">
    <citation type="submission" date="2020-01" db="EMBL/GenBank/DDBJ databases">
        <title>Draft genome sequence of the Termite Coptotermes fromosanus.</title>
        <authorList>
            <person name="Itakura S."/>
            <person name="Yosikawa Y."/>
            <person name="Umezawa K."/>
        </authorList>
    </citation>
    <scope>NUCLEOTIDE SEQUENCE [LARGE SCALE GENOMIC DNA]</scope>
</reference>
<evidence type="ECO:0000259" key="12">
    <source>
        <dbReference type="PROSITE" id="PS50865"/>
    </source>
</evidence>
<keyword evidence="4" id="KW-0479">Metal-binding</keyword>
<dbReference type="OrthoDB" id="5945798at2759"/>
<evidence type="ECO:0000256" key="5">
    <source>
        <dbReference type="ARBA" id="ARBA00022771"/>
    </source>
</evidence>
<dbReference type="SMART" id="SM00317">
    <property type="entry name" value="SET"/>
    <property type="match status" value="1"/>
</dbReference>
<keyword evidence="3" id="KW-0949">S-adenosyl-L-methionine</keyword>
<feature type="domain" description="MYND-type" evidence="12">
    <location>
        <begin position="302"/>
        <end position="341"/>
    </location>
</feature>
<keyword evidence="2" id="KW-0808">Transferase</keyword>
<keyword evidence="5 10" id="KW-0863">Zinc-finger</keyword>
<dbReference type="GO" id="GO:0042826">
    <property type="term" value="F:histone deacetylase binding"/>
    <property type="evidence" value="ECO:0007669"/>
    <property type="project" value="TreeGrafter"/>
</dbReference>
<dbReference type="GO" id="GO:0008170">
    <property type="term" value="F:N-methyltransferase activity"/>
    <property type="evidence" value="ECO:0007669"/>
    <property type="project" value="UniProtKB-ARBA"/>
</dbReference>
<dbReference type="SUPFAM" id="SSF144232">
    <property type="entry name" value="HIT/MYND zinc finger-like"/>
    <property type="match status" value="1"/>
</dbReference>
<evidence type="ECO:0000256" key="7">
    <source>
        <dbReference type="ARBA" id="ARBA00093423"/>
    </source>
</evidence>
<sequence>MNVTTIDEIFQQLCDYLCVKRRVESVSKLFAKQTNDSDRVEIATQLLKEHNLLVTCTPFLREDGKSVARSIDLRNSGNKAFQKKDDRAALMLYTQSIATAPFPSTSEMSKEEMRTGLAENENNCTSEALALALANRSAVLFSMGNHEACLSDIREALKYNYPNKLLYKLFERRGKCFQALGKIEEAVESLCVAVKWLSSASGLTEERKQIVRTELRNLVQHLKNYKPVGVSLSLQTEQPVLPNCNYSNNHELLSASDCVELKYMPEMGRYIAATRDIQPGEVLAVEKPFASVLLPDCYWSHCYNCLKRCHSLLPCSYCSTVMYCNEECRSSSWNNNHCIDCPLLDILQKFEIGKTSFLALRIIIQVCKGQDLCRLMASLEDKNKCSDRTKGFSNDGTYSSSDYSPIFCLVGHTEERTVGDLFRRAVTAACVLNCLETMTDFFPTDENSPPCNITRHKLLVGGLLLRHMQNLPCNAHEVSELVGTESGNTKEGVPMWKSIEIGAAAYAVLSLVNHSCDPNVVRHSYSGDTAVLRAIRPIAKGEQVLDNYGYHYALHDRTERRSHLEMQYHFTCVCSACTEDWPDYNLLPKNNPTYLCTRCRHILPSPAVDPSRNEVVTCNNCNESHDMVDIISNIEKSSEEFAKGLEHVMSRKGCHWEELAQKLVCHLQLLDKFIQRPWKEYCDCQEAIKECFAMTANCYSWKL</sequence>
<organism evidence="13 14">
    <name type="scientific">Coptotermes formosanus</name>
    <name type="common">Formosan subterranean termite</name>
    <dbReference type="NCBI Taxonomy" id="36987"/>
    <lineage>
        <taxon>Eukaryota</taxon>
        <taxon>Metazoa</taxon>
        <taxon>Ecdysozoa</taxon>
        <taxon>Arthropoda</taxon>
        <taxon>Hexapoda</taxon>
        <taxon>Insecta</taxon>
        <taxon>Pterygota</taxon>
        <taxon>Neoptera</taxon>
        <taxon>Polyneoptera</taxon>
        <taxon>Dictyoptera</taxon>
        <taxon>Blattodea</taxon>
        <taxon>Blattoidea</taxon>
        <taxon>Termitoidae</taxon>
        <taxon>Rhinotermitidae</taxon>
        <taxon>Coptotermes</taxon>
    </lineage>
</organism>
<dbReference type="AlphaFoldDB" id="A0A6L2PMN2"/>
<dbReference type="InterPro" id="IPR011990">
    <property type="entry name" value="TPR-like_helical_dom_sf"/>
</dbReference>
<keyword evidence="6" id="KW-0862">Zinc</keyword>
<evidence type="ECO:0000256" key="6">
    <source>
        <dbReference type="ARBA" id="ARBA00022833"/>
    </source>
</evidence>
<protein>
    <recommendedName>
        <fullName evidence="8">Protein-lysine N-methyltransferase SMYD4</fullName>
    </recommendedName>
    <alternativeName>
        <fullName evidence="9">SET and MYND domain-containing protein 4</fullName>
    </alternativeName>
</protein>
<evidence type="ECO:0000259" key="11">
    <source>
        <dbReference type="PROSITE" id="PS50280"/>
    </source>
</evidence>
<comment type="function">
    <text evidence="7">Protein-lysine N-methyltransferase. Monomethylates PRMT5, modulating its transcriptional activity. May also act as a histone methyltransferase. Plays a critical role in cardiac development. Acts as a key epigenetic regulator of gene expression during cardiac development via its dual activities as a methyltransferase and negative regulator of HDAC1.</text>
</comment>
<accession>A0A6L2PMN2</accession>
<evidence type="ECO:0000256" key="3">
    <source>
        <dbReference type="ARBA" id="ARBA00022691"/>
    </source>
</evidence>
<dbReference type="GO" id="GO:0008270">
    <property type="term" value="F:zinc ion binding"/>
    <property type="evidence" value="ECO:0007669"/>
    <property type="project" value="UniProtKB-KW"/>
</dbReference>
<dbReference type="InterPro" id="IPR052097">
    <property type="entry name" value="SET-MYND_domain_protein"/>
</dbReference>
<dbReference type="Gene3D" id="6.10.140.2220">
    <property type="match status" value="1"/>
</dbReference>
<evidence type="ECO:0000256" key="10">
    <source>
        <dbReference type="PROSITE-ProRule" id="PRU00134"/>
    </source>
</evidence>
<gene>
    <name evidence="13" type="ORF">Cfor_04245</name>
</gene>
<evidence type="ECO:0000256" key="2">
    <source>
        <dbReference type="ARBA" id="ARBA00022679"/>
    </source>
</evidence>
<dbReference type="InterPro" id="IPR046341">
    <property type="entry name" value="SET_dom_sf"/>
</dbReference>